<dbReference type="InterPro" id="IPR052895">
    <property type="entry name" value="HetReg/Transcr_Mod"/>
</dbReference>
<dbReference type="OrthoDB" id="3598674at2759"/>
<dbReference type="InterPro" id="IPR010730">
    <property type="entry name" value="HET"/>
</dbReference>
<proteinExistence type="predicted"/>
<gene>
    <name evidence="2" type="ORF">LRAMOSA09101</name>
</gene>
<dbReference type="PANTHER" id="PTHR24148">
    <property type="entry name" value="ANKYRIN REPEAT DOMAIN-CONTAINING PROTEIN 39 HOMOLOG-RELATED"/>
    <property type="match status" value="1"/>
</dbReference>
<evidence type="ECO:0000313" key="2">
    <source>
        <dbReference type="EMBL" id="CDS06573.1"/>
    </source>
</evidence>
<protein>
    <recommendedName>
        <fullName evidence="1">Heterokaryon incompatibility domain-containing protein</fullName>
    </recommendedName>
</protein>
<organism evidence="2">
    <name type="scientific">Lichtheimia ramosa</name>
    <dbReference type="NCBI Taxonomy" id="688394"/>
    <lineage>
        <taxon>Eukaryota</taxon>
        <taxon>Fungi</taxon>
        <taxon>Fungi incertae sedis</taxon>
        <taxon>Mucoromycota</taxon>
        <taxon>Mucoromycotina</taxon>
        <taxon>Mucoromycetes</taxon>
        <taxon>Mucorales</taxon>
        <taxon>Lichtheimiaceae</taxon>
        <taxon>Lichtheimia</taxon>
    </lineage>
</organism>
<name>A0A077WHU5_9FUNG</name>
<reference evidence="2" key="1">
    <citation type="journal article" date="2014" name="Genome Announc.">
        <title>De novo whole-genome sequence and genome annotation of Lichtheimia ramosa.</title>
        <authorList>
            <person name="Linde J."/>
            <person name="Schwartze V."/>
            <person name="Binder U."/>
            <person name="Lass-Florl C."/>
            <person name="Voigt K."/>
            <person name="Horn F."/>
        </authorList>
    </citation>
    <scope>NUCLEOTIDE SEQUENCE</scope>
    <source>
        <strain evidence="2">JMRC FSU:6197</strain>
    </source>
</reference>
<dbReference type="EMBL" id="LK023320">
    <property type="protein sequence ID" value="CDS06573.1"/>
    <property type="molecule type" value="Genomic_DNA"/>
</dbReference>
<dbReference type="AlphaFoldDB" id="A0A077WHU5"/>
<feature type="domain" description="Heterokaryon incompatibility" evidence="1">
    <location>
        <begin position="30"/>
        <end position="173"/>
    </location>
</feature>
<dbReference type="PANTHER" id="PTHR24148:SF64">
    <property type="entry name" value="HETEROKARYON INCOMPATIBILITY DOMAIN-CONTAINING PROTEIN"/>
    <property type="match status" value="1"/>
</dbReference>
<sequence>MQIIRPASHPYHKKRMIKRINEAKDIPSFYYALSHVWGLSEENRYLWNEIGDYVDDEEGQSAAPVPMRPEKRNTLLSMLKDHPDSYWWIDVLCARTDTPLDIMGDIYACCLECVVMIDCEPDLIPQINAIMSDSVDQSLGGTQQDYKKLRQQLNVGAKLLQCTWWTRVWTWQEMALPFGELRFVAETGTHRPTSNTMTLKKLIEVKDRGLLIPFKHHTRESMSARAKFDSIMTEILSARKSNRYRIMGRSKVALTFLITSLGETARQCMDPADYVYGALGMLQIKIPRMKDTNAVWQRFLTELDNCIKLEDGHRFIDYAQEFDLRKAYNASNVYIKLSLYLEENAEVYSLTVKDGLFE</sequence>
<evidence type="ECO:0000259" key="1">
    <source>
        <dbReference type="Pfam" id="PF06985"/>
    </source>
</evidence>
<accession>A0A077WHU5</accession>
<dbReference type="Pfam" id="PF06985">
    <property type="entry name" value="HET"/>
    <property type="match status" value="1"/>
</dbReference>